<feature type="region of interest" description="Disordered" evidence="1">
    <location>
        <begin position="1"/>
        <end position="63"/>
    </location>
</feature>
<reference evidence="2 3" key="1">
    <citation type="submission" date="2024-04" db="EMBL/GenBank/DDBJ databases">
        <authorList>
            <person name="Waldvogel A.-M."/>
            <person name="Schoenle A."/>
        </authorList>
    </citation>
    <scope>NUCLEOTIDE SEQUENCE [LARGE SCALE GENOMIC DNA]</scope>
</reference>
<dbReference type="AlphaFoldDB" id="A0AAV2M4F2"/>
<organism evidence="2 3">
    <name type="scientific">Knipowitschia caucasica</name>
    <name type="common">Caucasian dwarf goby</name>
    <name type="synonym">Pomatoschistus caucasicus</name>
    <dbReference type="NCBI Taxonomy" id="637954"/>
    <lineage>
        <taxon>Eukaryota</taxon>
        <taxon>Metazoa</taxon>
        <taxon>Chordata</taxon>
        <taxon>Craniata</taxon>
        <taxon>Vertebrata</taxon>
        <taxon>Euteleostomi</taxon>
        <taxon>Actinopterygii</taxon>
        <taxon>Neopterygii</taxon>
        <taxon>Teleostei</taxon>
        <taxon>Neoteleostei</taxon>
        <taxon>Acanthomorphata</taxon>
        <taxon>Gobiaria</taxon>
        <taxon>Gobiiformes</taxon>
        <taxon>Gobioidei</taxon>
        <taxon>Gobiidae</taxon>
        <taxon>Gobiinae</taxon>
        <taxon>Knipowitschia</taxon>
    </lineage>
</organism>
<feature type="compositionally biased region" description="Polar residues" evidence="1">
    <location>
        <begin position="32"/>
        <end position="42"/>
    </location>
</feature>
<evidence type="ECO:0000313" key="2">
    <source>
        <dbReference type="EMBL" id="CAL1608184.1"/>
    </source>
</evidence>
<gene>
    <name evidence="2" type="ORF">KC01_LOCUS35158</name>
</gene>
<dbReference type="PANTHER" id="PTHR47331:SF5">
    <property type="entry name" value="RIBONUCLEASE H"/>
    <property type="match status" value="1"/>
</dbReference>
<keyword evidence="3" id="KW-1185">Reference proteome</keyword>
<dbReference type="PANTHER" id="PTHR47331">
    <property type="entry name" value="PHD-TYPE DOMAIN-CONTAINING PROTEIN"/>
    <property type="match status" value="1"/>
</dbReference>
<accession>A0AAV2M4F2</accession>
<feature type="compositionally biased region" description="Polar residues" evidence="1">
    <location>
        <begin position="54"/>
        <end position="63"/>
    </location>
</feature>
<evidence type="ECO:0000256" key="1">
    <source>
        <dbReference type="SAM" id="MobiDB-lite"/>
    </source>
</evidence>
<protein>
    <submittedName>
        <fullName evidence="2">Uncharacterized protein</fullName>
    </submittedName>
</protein>
<name>A0AAV2M4F2_KNICA</name>
<dbReference type="EMBL" id="OZ035828">
    <property type="protein sequence ID" value="CAL1608184.1"/>
    <property type="molecule type" value="Genomic_DNA"/>
</dbReference>
<proteinExistence type="predicted"/>
<evidence type="ECO:0000313" key="3">
    <source>
        <dbReference type="Proteomes" id="UP001497482"/>
    </source>
</evidence>
<sequence length="293" mass="32582">MQNPESEASNLRPVRRTSVPAHLAEYDLSGPGAQSQFKSASRATGLPQREHSPRSISPISQNFGGIDEVQEPELSSSPARATGGQETTCIPELSAALIEMRRDNAELRTQFQSLMTAFQAQLDVSQVPGALPNPPYYAATPQQSVPRADLYGQRSQAHSYNQRERTYRGPKPTIPCLTAPNPREFSRMKVALENLLPEDATERYKYQILTDHLKCEEASLVADSYCNSMQPYTDTMQALTKMYGQPHKLAVQRIAELMDAPNIRSGDVSSFRLFALTVRSLVGMYSSWGREAR</sequence>
<dbReference type="Proteomes" id="UP001497482">
    <property type="component" value="Chromosome 6"/>
</dbReference>
<dbReference type="InterPro" id="IPR005312">
    <property type="entry name" value="DUF1759"/>
</dbReference>
<dbReference type="Pfam" id="PF03564">
    <property type="entry name" value="DUF1759"/>
    <property type="match status" value="1"/>
</dbReference>